<reference evidence="2 3" key="1">
    <citation type="submission" date="2022-07" db="EMBL/GenBank/DDBJ databases">
        <title>Fecal culturing of patients with breast cancer.</title>
        <authorList>
            <person name="Teng N.M.Y."/>
            <person name="Kiu R."/>
            <person name="Evans R."/>
            <person name="Baker D.J."/>
            <person name="Zenner C."/>
            <person name="Robinson S.D."/>
            <person name="Hall L.J."/>
        </authorList>
    </citation>
    <scope>NUCLEOTIDE SEQUENCE [LARGE SCALE GENOMIC DNA]</scope>
    <source>
        <strain evidence="2 3">LH1063</strain>
    </source>
</reference>
<dbReference type="InterPro" id="IPR003961">
    <property type="entry name" value="FN3_dom"/>
</dbReference>
<dbReference type="PROSITE" id="PS50853">
    <property type="entry name" value="FN3"/>
    <property type="match status" value="1"/>
</dbReference>
<name>A0ABT1MK84_9BACT</name>
<dbReference type="RefSeq" id="WP_255027715.1">
    <property type="nucleotide sequence ID" value="NZ_JANDHW010000009.1"/>
</dbReference>
<evidence type="ECO:0000313" key="3">
    <source>
        <dbReference type="Proteomes" id="UP001205603"/>
    </source>
</evidence>
<organism evidence="2 3">
    <name type="scientific">Coprobacter tertius</name>
    <dbReference type="NCBI Taxonomy" id="2944915"/>
    <lineage>
        <taxon>Bacteria</taxon>
        <taxon>Pseudomonadati</taxon>
        <taxon>Bacteroidota</taxon>
        <taxon>Bacteroidia</taxon>
        <taxon>Bacteroidales</taxon>
        <taxon>Barnesiellaceae</taxon>
        <taxon>Coprobacter</taxon>
    </lineage>
</organism>
<dbReference type="SUPFAM" id="SSF50494">
    <property type="entry name" value="Trypsin-like serine proteases"/>
    <property type="match status" value="1"/>
</dbReference>
<dbReference type="SUPFAM" id="SSF49265">
    <property type="entry name" value="Fibronectin type III"/>
    <property type="match status" value="1"/>
</dbReference>
<dbReference type="GO" id="GO:0016787">
    <property type="term" value="F:hydrolase activity"/>
    <property type="evidence" value="ECO:0007669"/>
    <property type="project" value="UniProtKB-KW"/>
</dbReference>
<dbReference type="PANTHER" id="PTHR36234:SF5">
    <property type="entry name" value="LYSYL ENDOPEPTIDASE"/>
    <property type="match status" value="1"/>
</dbReference>
<dbReference type="EC" id="3.4.21.-" evidence="2"/>
<dbReference type="InterPro" id="IPR009003">
    <property type="entry name" value="Peptidase_S1_PA"/>
</dbReference>
<dbReference type="Gene3D" id="2.40.10.10">
    <property type="entry name" value="Trypsin-like serine proteases"/>
    <property type="match status" value="2"/>
</dbReference>
<protein>
    <submittedName>
        <fullName evidence="2">Trypsin-like serine protease</fullName>
        <ecNumber evidence="2">3.4.21.-</ecNumber>
    </submittedName>
</protein>
<keyword evidence="2" id="KW-0378">Hydrolase</keyword>
<dbReference type="EMBL" id="JANDHW010000009">
    <property type="protein sequence ID" value="MCP9612414.1"/>
    <property type="molecule type" value="Genomic_DNA"/>
</dbReference>
<dbReference type="InterPro" id="IPR001254">
    <property type="entry name" value="Trypsin_dom"/>
</dbReference>
<dbReference type="Pfam" id="PF00089">
    <property type="entry name" value="Trypsin"/>
    <property type="match status" value="1"/>
</dbReference>
<dbReference type="InterPro" id="IPR036116">
    <property type="entry name" value="FN3_sf"/>
</dbReference>
<evidence type="ECO:0000259" key="1">
    <source>
        <dbReference type="PROSITE" id="PS50853"/>
    </source>
</evidence>
<comment type="caution">
    <text evidence="2">The sequence shown here is derived from an EMBL/GenBank/DDBJ whole genome shotgun (WGS) entry which is preliminary data.</text>
</comment>
<dbReference type="InterPro" id="IPR043504">
    <property type="entry name" value="Peptidase_S1_PA_chymotrypsin"/>
</dbReference>
<dbReference type="PANTHER" id="PTHR36234">
    <property type="entry name" value="LYSYL ENDOPEPTIDASE"/>
    <property type="match status" value="1"/>
</dbReference>
<dbReference type="CDD" id="cd00063">
    <property type="entry name" value="FN3"/>
    <property type="match status" value="1"/>
</dbReference>
<accession>A0ABT1MK84</accession>
<proteinExistence type="predicted"/>
<dbReference type="InterPro" id="IPR013783">
    <property type="entry name" value="Ig-like_fold"/>
</dbReference>
<feature type="domain" description="Fibronectin type-III" evidence="1">
    <location>
        <begin position="478"/>
        <end position="564"/>
    </location>
</feature>
<keyword evidence="3" id="KW-1185">Reference proteome</keyword>
<gene>
    <name evidence="2" type="ORF">NMU02_09945</name>
</gene>
<evidence type="ECO:0000313" key="2">
    <source>
        <dbReference type="EMBL" id="MCP9612414.1"/>
    </source>
</evidence>
<dbReference type="Gene3D" id="2.60.40.10">
    <property type="entry name" value="Immunoglobulins"/>
    <property type="match status" value="2"/>
</dbReference>
<sequence>MKLLNRNIIFFSCLIVLLLIFPERGQAQLGIGGTPPSFKYKNDTYTRSGDNINNIYIPFSYEDLQADDRLNEEEANPPRIAELISANLDMQNSGVWKDLPGGEHIWQLHIRAEGAKALILYYRNFKLPEGGRLFVYNPDHTQILGAFTRETNPLGGKFVTEFTAGDEVILEYVAPENWQNSEKPVLELEEIGYGYNFITIRNNESEEGDLSSSCMVDINCEEGDNWQEEKRGVVKIIMRIGTGTYLCTGTVMNNTAADFIPYILTAHHCLVSSSGTASSEDLAQTLFYFNYERQRCGVSTINTAQTMKGCSLITSSSIDGGVDEALLRLSENIPDSLNVYYNGWDREDTNIPQKGVSIHHPKGDVKKISTYTQPATSDTWNTKENTGMTGGHWLVRFAATPNGHGVTEKGSSGAPLYNHDKLVCGTLTGGDSKCENPNGRNLYGKLAYFWEKCAQYLDPLQKGVKQLNGRYAVMPKPIPENLHATFDNESSTVTLTWDPPVSEDEQPVSYRIYRNYYPVKETESLSFSENYLALGLYYYSVAAIYEDNTVSATTDPITISVYEFPKPEISETKRSDDHDISIFWKNPIFEQEIYWGTNEPIYRVKISNNKPFYFGQSWDINDLKPIKGYTIRSIQFYPFSGCTYSVYIRQGERIYTQKIKNPVIGHKNSIPLEEPFVIEENSELYITLKAENYTNSPAAVDNMSCIDWKGNIFSTDGNTWSSLYSNQPKNNFNFAVSATVSSLKPDTPVSQNIKTATSSPSRNYTKSDYNIIVTKESQLIKTNTGLPIITSSIPVGNPRYQWNIWRDGTKLNQSPLKETFFTDKGLIPGTYNYALECVYPENSISLMSSYQAFTLSDKSFAADLTDISIEEEGIIISKIDDKVYFASCPCDLTSVTINVQASEGASLSIDGIESPRYIFTFDHKGGSFNIPIVITSESGERTETYTLSLLKLAEQSVVQRWNDVLAVITNPENNGGLNFSSYAWYRNDELLAGETKPYLSLPAGSLPNDAYRVEITTKEGLKLLSCEKILNTFNSLINVYPTQVRAGQSTQVYISPECGDLSKCQIFLISTSGRIEKQIVPTETITTVIVPDNAGNYIIRVITSDNKKTDIKIICTP</sequence>
<dbReference type="Proteomes" id="UP001205603">
    <property type="component" value="Unassembled WGS sequence"/>
</dbReference>